<feature type="compositionally biased region" description="Basic and acidic residues" evidence="7">
    <location>
        <begin position="147"/>
        <end position="158"/>
    </location>
</feature>
<reference evidence="9 10" key="1">
    <citation type="submission" date="2022-12" db="EMBL/GenBank/DDBJ databases">
        <title>Chromosome-scale assembly of the Ensete ventricosum genome.</title>
        <authorList>
            <person name="Dussert Y."/>
            <person name="Stocks J."/>
            <person name="Wendawek A."/>
            <person name="Woldeyes F."/>
            <person name="Nichols R.A."/>
            <person name="Borrell J.S."/>
        </authorList>
    </citation>
    <scope>NUCLEOTIDE SEQUENCE [LARGE SCALE GENOMIC DNA]</scope>
    <source>
        <strain evidence="10">cv. Maze</strain>
        <tissue evidence="9">Seeds</tissue>
    </source>
</reference>
<keyword evidence="4" id="KW-0862">Zinc</keyword>
<keyword evidence="5" id="KW-0010">Activator</keyword>
<dbReference type="FunFam" id="3.30.50.10:FF:000018">
    <property type="entry name" value="GATA transcription factor"/>
    <property type="match status" value="1"/>
</dbReference>
<dbReference type="GO" id="GO:0008270">
    <property type="term" value="F:zinc ion binding"/>
    <property type="evidence" value="ECO:0007669"/>
    <property type="project" value="UniProtKB-KW"/>
</dbReference>
<sequence length="554" mass="59516">MNATHELVSGRVRSREGNAWGVLAVIELATSWVDVSGSSGIKVALGSVYSDTFVPLCFPGWLLKLQSFHREKEMVAAAVNLFLASVSLRGLKAKLPNHESGSRRKRDEKGQRERRIRKLLHEGQNKEGGAEGSVVCGQGGAQGVGPAHKEGERERRDCTQEHLTMTERTPPASPVRERGYCDHMEDVMGDLFEHIDDLLDFPDDVLGLVEPYNQSPHLFLPAPPVPASTDGLLGGVGEDSLDGSSSRSNKSGAAFSAAEDKLGPCDELDVLQLEWMSTFLDDSDSFPLDLPSCDAVTNNGNGENSDGQPKAKAHSFFRTSSPISVLEENTAGSGGSDDSSSSSSSSSWTSATYGKDAKVLLPPISPPEAPSLMAVPARARSKRPRQPAFSLRPHVTIPYLPPSSYAVTEVHPLSAVANSDPESFGESCPPPPPPKKKNSKRTPAATADGEESGSPPPVRKCMHCEIQKTPQWRAGPMGPKTLCNACGVRYKSGRLFPEYRPAASPTFVPSIHSNSHKKVVEMRINASQKVAPAGAAMSSSSDGCDLLEYIRRRE</sequence>
<feature type="compositionally biased region" description="Polar residues" evidence="7">
    <location>
        <begin position="297"/>
        <end position="307"/>
    </location>
</feature>
<evidence type="ECO:0000256" key="4">
    <source>
        <dbReference type="ARBA" id="ARBA00022833"/>
    </source>
</evidence>
<evidence type="ECO:0000313" key="9">
    <source>
        <dbReference type="EMBL" id="KAJ8466093.1"/>
    </source>
</evidence>
<feature type="region of interest" description="Disordered" evidence="7">
    <location>
        <begin position="297"/>
        <end position="349"/>
    </location>
</feature>
<dbReference type="AlphaFoldDB" id="A0AAV8Q700"/>
<feature type="compositionally biased region" description="Polar residues" evidence="7">
    <location>
        <begin position="242"/>
        <end position="251"/>
    </location>
</feature>
<evidence type="ECO:0000313" key="10">
    <source>
        <dbReference type="Proteomes" id="UP001222027"/>
    </source>
</evidence>
<dbReference type="EMBL" id="JAQQAF010000008">
    <property type="protein sequence ID" value="KAJ8466093.1"/>
    <property type="molecule type" value="Genomic_DNA"/>
</dbReference>
<evidence type="ECO:0000259" key="8">
    <source>
        <dbReference type="PROSITE" id="PS50114"/>
    </source>
</evidence>
<dbReference type="Gene3D" id="3.30.50.10">
    <property type="entry name" value="Erythroid Transcription Factor GATA-1, subunit A"/>
    <property type="match status" value="1"/>
</dbReference>
<evidence type="ECO:0000256" key="6">
    <source>
        <dbReference type="PROSITE-ProRule" id="PRU00094"/>
    </source>
</evidence>
<accession>A0AAV8Q700</accession>
<feature type="region of interest" description="Disordered" evidence="7">
    <location>
        <begin position="94"/>
        <end position="113"/>
    </location>
</feature>
<evidence type="ECO:0000256" key="2">
    <source>
        <dbReference type="ARBA" id="ARBA00022723"/>
    </source>
</evidence>
<name>A0AAV8Q700_ENSVE</name>
<dbReference type="GO" id="GO:0043565">
    <property type="term" value="F:sequence-specific DNA binding"/>
    <property type="evidence" value="ECO:0007669"/>
    <property type="project" value="InterPro"/>
</dbReference>
<evidence type="ECO:0000256" key="1">
    <source>
        <dbReference type="ARBA" id="ARBA00005694"/>
    </source>
</evidence>
<feature type="region of interest" description="Disordered" evidence="7">
    <location>
        <begin position="417"/>
        <end position="460"/>
    </location>
</feature>
<dbReference type="SUPFAM" id="SSF57716">
    <property type="entry name" value="Glucocorticoid receptor-like (DNA-binding domain)"/>
    <property type="match status" value="1"/>
</dbReference>
<dbReference type="GO" id="GO:0005634">
    <property type="term" value="C:nucleus"/>
    <property type="evidence" value="ECO:0007669"/>
    <property type="project" value="TreeGrafter"/>
</dbReference>
<evidence type="ECO:0000256" key="3">
    <source>
        <dbReference type="ARBA" id="ARBA00022771"/>
    </source>
</evidence>
<gene>
    <name evidence="9" type="ORF">OPV22_028645</name>
</gene>
<dbReference type="InterPro" id="IPR051140">
    <property type="entry name" value="GATA_TF"/>
</dbReference>
<dbReference type="PROSITE" id="PS50114">
    <property type="entry name" value="GATA_ZN_FINGER_2"/>
    <property type="match status" value="1"/>
</dbReference>
<dbReference type="SMART" id="SM00401">
    <property type="entry name" value="ZnF_GATA"/>
    <property type="match status" value="1"/>
</dbReference>
<feature type="compositionally biased region" description="Basic and acidic residues" evidence="7">
    <location>
        <begin position="119"/>
        <end position="129"/>
    </location>
</feature>
<evidence type="ECO:0000256" key="7">
    <source>
        <dbReference type="SAM" id="MobiDB-lite"/>
    </source>
</evidence>
<dbReference type="CDD" id="cd00202">
    <property type="entry name" value="ZnF_GATA"/>
    <property type="match status" value="1"/>
</dbReference>
<comment type="caution">
    <text evidence="9">The sequence shown here is derived from an EMBL/GenBank/DDBJ whole genome shotgun (WGS) entry which is preliminary data.</text>
</comment>
<dbReference type="InterPro" id="IPR013088">
    <property type="entry name" value="Znf_NHR/GATA"/>
</dbReference>
<evidence type="ECO:0000256" key="5">
    <source>
        <dbReference type="ARBA" id="ARBA00023159"/>
    </source>
</evidence>
<proteinExistence type="inferred from homology"/>
<dbReference type="Proteomes" id="UP001222027">
    <property type="component" value="Unassembled WGS sequence"/>
</dbReference>
<dbReference type="PANTHER" id="PTHR45658:SF51">
    <property type="entry name" value="GATA TRANSCRIPTION FACTOR 8"/>
    <property type="match status" value="1"/>
</dbReference>
<protein>
    <recommendedName>
        <fullName evidence="8">GATA-type domain-containing protein</fullName>
    </recommendedName>
</protein>
<organism evidence="9 10">
    <name type="scientific">Ensete ventricosum</name>
    <name type="common">Abyssinian banana</name>
    <name type="synonym">Musa ensete</name>
    <dbReference type="NCBI Taxonomy" id="4639"/>
    <lineage>
        <taxon>Eukaryota</taxon>
        <taxon>Viridiplantae</taxon>
        <taxon>Streptophyta</taxon>
        <taxon>Embryophyta</taxon>
        <taxon>Tracheophyta</taxon>
        <taxon>Spermatophyta</taxon>
        <taxon>Magnoliopsida</taxon>
        <taxon>Liliopsida</taxon>
        <taxon>Zingiberales</taxon>
        <taxon>Musaceae</taxon>
        <taxon>Ensete</taxon>
    </lineage>
</organism>
<feature type="region of interest" description="Disordered" evidence="7">
    <location>
        <begin position="119"/>
        <end position="158"/>
    </location>
</feature>
<feature type="domain" description="GATA-type" evidence="8">
    <location>
        <begin position="455"/>
        <end position="491"/>
    </location>
</feature>
<dbReference type="PROSITE" id="PS00344">
    <property type="entry name" value="GATA_ZN_FINGER_1"/>
    <property type="match status" value="1"/>
</dbReference>
<dbReference type="GO" id="GO:0006355">
    <property type="term" value="P:regulation of DNA-templated transcription"/>
    <property type="evidence" value="ECO:0007669"/>
    <property type="project" value="InterPro"/>
</dbReference>
<feature type="compositionally biased region" description="Low complexity" evidence="7">
    <location>
        <begin position="336"/>
        <end position="347"/>
    </location>
</feature>
<keyword evidence="2" id="KW-0479">Metal-binding</keyword>
<dbReference type="InterPro" id="IPR000679">
    <property type="entry name" value="Znf_GATA"/>
</dbReference>
<keyword evidence="10" id="KW-1185">Reference proteome</keyword>
<dbReference type="Pfam" id="PF00320">
    <property type="entry name" value="GATA"/>
    <property type="match status" value="1"/>
</dbReference>
<keyword evidence="3 6" id="KW-0863">Zinc-finger</keyword>
<feature type="compositionally biased region" description="Basic and acidic residues" evidence="7">
    <location>
        <begin position="96"/>
        <end position="113"/>
    </location>
</feature>
<dbReference type="GO" id="GO:0030154">
    <property type="term" value="P:cell differentiation"/>
    <property type="evidence" value="ECO:0007669"/>
    <property type="project" value="TreeGrafter"/>
</dbReference>
<feature type="region of interest" description="Disordered" evidence="7">
    <location>
        <begin position="230"/>
        <end position="258"/>
    </location>
</feature>
<comment type="similarity">
    <text evidence="1">Belongs to the type IV zinc-finger family. Class A subfamily.</text>
</comment>
<dbReference type="PANTHER" id="PTHR45658">
    <property type="entry name" value="GATA TRANSCRIPTION FACTOR"/>
    <property type="match status" value="1"/>
</dbReference>